<feature type="compositionally biased region" description="Basic residues" evidence="1">
    <location>
        <begin position="604"/>
        <end position="616"/>
    </location>
</feature>
<accession>A0A6L2LAM4</accession>
<feature type="compositionally biased region" description="Polar residues" evidence="1">
    <location>
        <begin position="563"/>
        <end position="603"/>
    </location>
</feature>
<feature type="region of interest" description="Disordered" evidence="1">
    <location>
        <begin position="563"/>
        <end position="747"/>
    </location>
</feature>
<dbReference type="EMBL" id="BKCJ010003875">
    <property type="protein sequence ID" value="GEU57692.1"/>
    <property type="molecule type" value="Genomic_DNA"/>
</dbReference>
<feature type="compositionally biased region" description="Pro residues" evidence="1">
    <location>
        <begin position="631"/>
        <end position="648"/>
    </location>
</feature>
<comment type="caution">
    <text evidence="2">The sequence shown here is derived from an EMBL/GenBank/DDBJ whole genome shotgun (WGS) entry which is preliminary data.</text>
</comment>
<evidence type="ECO:0008006" key="3">
    <source>
        <dbReference type="Google" id="ProtNLM"/>
    </source>
</evidence>
<organism evidence="2">
    <name type="scientific">Tanacetum cinerariifolium</name>
    <name type="common">Dalmatian daisy</name>
    <name type="synonym">Chrysanthemum cinerariifolium</name>
    <dbReference type="NCBI Taxonomy" id="118510"/>
    <lineage>
        <taxon>Eukaryota</taxon>
        <taxon>Viridiplantae</taxon>
        <taxon>Streptophyta</taxon>
        <taxon>Embryophyta</taxon>
        <taxon>Tracheophyta</taxon>
        <taxon>Spermatophyta</taxon>
        <taxon>Magnoliopsida</taxon>
        <taxon>eudicotyledons</taxon>
        <taxon>Gunneridae</taxon>
        <taxon>Pentapetalae</taxon>
        <taxon>asterids</taxon>
        <taxon>campanulids</taxon>
        <taxon>Asterales</taxon>
        <taxon>Asteraceae</taxon>
        <taxon>Asteroideae</taxon>
        <taxon>Anthemideae</taxon>
        <taxon>Anthemidinae</taxon>
        <taxon>Tanacetum</taxon>
    </lineage>
</organism>
<name>A0A6L2LAM4_TANCI</name>
<proteinExistence type="predicted"/>
<protein>
    <recommendedName>
        <fullName evidence="3">Reverse transcriptase domain-containing protein</fullName>
    </recommendedName>
</protein>
<reference evidence="2" key="1">
    <citation type="journal article" date="2019" name="Sci. Rep.">
        <title>Draft genome of Tanacetum cinerariifolium, the natural source of mosquito coil.</title>
        <authorList>
            <person name="Yamashiro T."/>
            <person name="Shiraishi A."/>
            <person name="Satake H."/>
            <person name="Nakayama K."/>
        </authorList>
    </citation>
    <scope>NUCLEOTIDE SEQUENCE</scope>
</reference>
<feature type="region of interest" description="Disordered" evidence="1">
    <location>
        <begin position="761"/>
        <end position="785"/>
    </location>
</feature>
<dbReference type="AlphaFoldDB" id="A0A6L2LAM4"/>
<evidence type="ECO:0000256" key="1">
    <source>
        <dbReference type="SAM" id="MobiDB-lite"/>
    </source>
</evidence>
<sequence>MTTLAEHTIVAGAENYPPMLEKSIPKKYSELTEAQQLQDDCDVQATNIILHVLPPDVYQLVNHQKAAKDILDRVKMLMKGIELSYQERECRLYNLFDKFSYVLSETLHERYSDSLAFVANSSTLYNPSQSPQHSGEDLIECVNKAMVFLSAIASRFPPSTNLLRTSSNPRNQATLQDGRVTAFQIDEMDAYDSDCDDLSSAKAILMSNLSSYNLEVFSEVPYSDSYLNNMINQDVQEMQYSEQTHVDDFEDNEIHTGSNIISYSQYPQKSQDAVIQDTNPSAPNDLLVLSFVKQTKCVIAKEHVVISVNDDEETLILEEESRSKMLDKQNDPISIEKKINISPIDYSKLNKIKEDLKKSFVTQKELSTEPSFWLNHSSFSETPVTSHTPVRIESTTELPMSLEKSDLNAQLQEKVFAIITLKNELRKIKGKNVVNTAFSKPIATLTLGMFKLDIEPISARLKNNMDAHEVYIEKTIEYADTFRRSVEHARTQYPSEPILESAFMFTNHVQDLLVYASQTCLNSPKPSEKLVVVTSSNKDKRLIFTKLITSSNNISIQTDSFKTNYSNKPLLTSTGVKPTTSDSGCNPSGNTKNNNITRPPRSNQKNKVKNHPKKVKSSLNEMNFVSEAITPPSPEYIPGPEEPLTPPAPHDEDEHDPMFIQPHDPDFVPEPIYPEYIPLEDEHILPAEEQPLPPIEDEAEDGPVDYPMDGGDDGDDDDDGDSYGYDADDEHEDEEEGEEEHLAPADSVVVISIDELASSPEGIEPIIPQPSTGTATTGARITIRP</sequence>
<gene>
    <name evidence="2" type="ORF">Tci_029670</name>
</gene>
<feature type="compositionally biased region" description="Low complexity" evidence="1">
    <location>
        <begin position="772"/>
        <end position="785"/>
    </location>
</feature>
<feature type="compositionally biased region" description="Acidic residues" evidence="1">
    <location>
        <begin position="710"/>
        <end position="739"/>
    </location>
</feature>
<evidence type="ECO:0000313" key="2">
    <source>
        <dbReference type="EMBL" id="GEU57692.1"/>
    </source>
</evidence>